<keyword evidence="3" id="KW-1185">Reference proteome</keyword>
<feature type="region of interest" description="Disordered" evidence="1">
    <location>
        <begin position="98"/>
        <end position="161"/>
    </location>
</feature>
<dbReference type="Proteomes" id="UP001176941">
    <property type="component" value="Chromosome 21"/>
</dbReference>
<gene>
    <name evidence="2" type="ORF">MRATA1EN1_LOCUS12784</name>
</gene>
<sequence length="211" mass="21748">MDPGLRAAAGSRQGLSRRRNALRPPRARVAGLSGQAPYTWGPSPGGSVSARSDPRTQPGRAPVPRLYQADTIVQARNSNSVIAGGSGTEKFPAALSTGVCLPDERSDGIRGEANGLARSPSPPGEARGPGPPLPPRSCWRAPRGGGLGQVGPGPHLTWNPRPAPARGLRVLLRHPPPAPLAPPRARGLLGGSLLPAHLRRGEQGAGPPLFT</sequence>
<reference evidence="2" key="1">
    <citation type="submission" date="2023-04" db="EMBL/GenBank/DDBJ databases">
        <authorList>
            <consortium name="ELIXIR-Norway"/>
        </authorList>
    </citation>
    <scope>NUCLEOTIDE SEQUENCE [LARGE SCALE GENOMIC DNA]</scope>
</reference>
<evidence type="ECO:0000256" key="1">
    <source>
        <dbReference type="SAM" id="MobiDB-lite"/>
    </source>
</evidence>
<proteinExistence type="predicted"/>
<evidence type="ECO:0000313" key="3">
    <source>
        <dbReference type="Proteomes" id="UP001176941"/>
    </source>
</evidence>
<name>A0ABN8YQI9_RANTA</name>
<dbReference type="EMBL" id="OX459957">
    <property type="protein sequence ID" value="CAI9163822.1"/>
    <property type="molecule type" value="Genomic_DNA"/>
</dbReference>
<feature type="region of interest" description="Disordered" evidence="1">
    <location>
        <begin position="1"/>
        <end position="72"/>
    </location>
</feature>
<evidence type="ECO:0000313" key="2">
    <source>
        <dbReference type="EMBL" id="CAI9163822.1"/>
    </source>
</evidence>
<accession>A0ABN8YQI9</accession>
<organism evidence="2 3">
    <name type="scientific">Rangifer tarandus platyrhynchus</name>
    <name type="common">Svalbard reindeer</name>
    <dbReference type="NCBI Taxonomy" id="3082113"/>
    <lineage>
        <taxon>Eukaryota</taxon>
        <taxon>Metazoa</taxon>
        <taxon>Chordata</taxon>
        <taxon>Craniata</taxon>
        <taxon>Vertebrata</taxon>
        <taxon>Euteleostomi</taxon>
        <taxon>Mammalia</taxon>
        <taxon>Eutheria</taxon>
        <taxon>Laurasiatheria</taxon>
        <taxon>Artiodactyla</taxon>
        <taxon>Ruminantia</taxon>
        <taxon>Pecora</taxon>
        <taxon>Cervidae</taxon>
        <taxon>Odocoileinae</taxon>
        <taxon>Rangifer</taxon>
    </lineage>
</organism>
<protein>
    <submittedName>
        <fullName evidence="2">Uncharacterized protein</fullName>
    </submittedName>
</protein>